<evidence type="ECO:0000256" key="1">
    <source>
        <dbReference type="ARBA" id="ARBA00004651"/>
    </source>
</evidence>
<dbReference type="InterPro" id="IPR019264">
    <property type="entry name" value="DUF2179"/>
</dbReference>
<keyword evidence="2" id="KW-1003">Cell membrane</keyword>
<reference evidence="8 9" key="1">
    <citation type="journal article" date="2011" name="J. Bacteriol.">
        <title>Complete genome sequence and updated annotation of Desulfovibrio alaskensis G20.</title>
        <authorList>
            <person name="Hauser L.J."/>
            <person name="Land M.L."/>
            <person name="Brown S.D."/>
            <person name="Larimer F."/>
            <person name="Keller K.L."/>
            <person name="Rapp-Giles B.J."/>
            <person name="Price M.N."/>
            <person name="Lin M."/>
            <person name="Bruce D.C."/>
            <person name="Detter J.C."/>
            <person name="Tapia R."/>
            <person name="Han C.S."/>
            <person name="Goodwin L.A."/>
            <person name="Cheng J.F."/>
            <person name="Pitluck S."/>
            <person name="Copeland A."/>
            <person name="Lucas S."/>
            <person name="Nolan M."/>
            <person name="Lapidus A.L."/>
            <person name="Palumbo A.V."/>
            <person name="Wall J.D."/>
        </authorList>
    </citation>
    <scope>NUCLEOTIDE SEQUENCE [LARGE SCALE GENOMIC DNA]</scope>
    <source>
        <strain evidence="9">ATCC BAA 1058 / DSM 17464 / G20</strain>
    </source>
</reference>
<feature type="transmembrane region" description="Helical" evidence="6">
    <location>
        <begin position="135"/>
        <end position="153"/>
    </location>
</feature>
<dbReference type="EMBL" id="CP000112">
    <property type="protein sequence ID" value="ABB39317.2"/>
    <property type="molecule type" value="Genomic_DNA"/>
</dbReference>
<dbReference type="RefSeq" id="WP_011368371.1">
    <property type="nucleotide sequence ID" value="NC_007519.1"/>
</dbReference>
<dbReference type="STRING" id="207559.Dde_2520"/>
<evidence type="ECO:0000256" key="5">
    <source>
        <dbReference type="ARBA" id="ARBA00023136"/>
    </source>
</evidence>
<dbReference type="PANTHER" id="PTHR33545:SF5">
    <property type="entry name" value="UPF0750 MEMBRANE PROTEIN YITT"/>
    <property type="match status" value="1"/>
</dbReference>
<organism evidence="8 9">
    <name type="scientific">Oleidesulfovibrio alaskensis (strain ATCC BAA-1058 / DSM 17464 / G20)</name>
    <name type="common">Desulfovibrio alaskensis</name>
    <dbReference type="NCBI Taxonomy" id="207559"/>
    <lineage>
        <taxon>Bacteria</taxon>
        <taxon>Pseudomonadati</taxon>
        <taxon>Thermodesulfobacteriota</taxon>
        <taxon>Desulfovibrionia</taxon>
        <taxon>Desulfovibrionales</taxon>
        <taxon>Desulfovibrionaceae</taxon>
        <taxon>Oleidesulfovibrio</taxon>
    </lineage>
</organism>
<dbReference type="Proteomes" id="UP000002710">
    <property type="component" value="Chromosome"/>
</dbReference>
<evidence type="ECO:0000313" key="8">
    <source>
        <dbReference type="EMBL" id="ABB39317.2"/>
    </source>
</evidence>
<dbReference type="InterPro" id="IPR015867">
    <property type="entry name" value="N-reg_PII/ATP_PRibTrfase_C"/>
</dbReference>
<evidence type="ECO:0000259" key="7">
    <source>
        <dbReference type="Pfam" id="PF10035"/>
    </source>
</evidence>
<keyword evidence="3 6" id="KW-0812">Transmembrane</keyword>
<keyword evidence="5 6" id="KW-0472">Membrane</keyword>
<gene>
    <name evidence="8" type="ordered locus">Dde_2520</name>
</gene>
<dbReference type="Gene3D" id="3.30.70.120">
    <property type="match status" value="1"/>
</dbReference>
<evidence type="ECO:0000256" key="2">
    <source>
        <dbReference type="ARBA" id="ARBA00022475"/>
    </source>
</evidence>
<dbReference type="AlphaFoldDB" id="Q30YC9"/>
<dbReference type="InterPro" id="IPR051461">
    <property type="entry name" value="UPF0750_membrane"/>
</dbReference>
<feature type="transmembrane region" description="Helical" evidence="6">
    <location>
        <begin position="74"/>
        <end position="100"/>
    </location>
</feature>
<evidence type="ECO:0000313" key="9">
    <source>
        <dbReference type="Proteomes" id="UP000002710"/>
    </source>
</evidence>
<feature type="transmembrane region" description="Helical" evidence="6">
    <location>
        <begin position="107"/>
        <end position="129"/>
    </location>
</feature>
<dbReference type="GO" id="GO:0005886">
    <property type="term" value="C:plasma membrane"/>
    <property type="evidence" value="ECO:0007669"/>
    <property type="project" value="UniProtKB-SubCell"/>
</dbReference>
<accession>Q30YC9</accession>
<evidence type="ECO:0000256" key="4">
    <source>
        <dbReference type="ARBA" id="ARBA00022989"/>
    </source>
</evidence>
<dbReference type="PIRSF" id="PIRSF006483">
    <property type="entry name" value="Membrane_protein_YitT"/>
    <property type="match status" value="1"/>
</dbReference>
<sequence length="311" mass="34608">MDFGTQRGTMLSKRSHHVRPGILTRLMRNRDFFYSVVWNLLLITAGSCIFAVSLKSLATPQQFVPGGVFGFASLIYYKTGWLDTGTLNLLLNIPIFLFGYFKISKRFVLYSLYATVLTSVLFSLTNFTIPIHNQLYAAVAAGALSGFGAGIVLRSVGSNGGMDIVSIHLMQKYNIGVGKTSFAYNLVLYLITATYMNPDVVVASIIMVFITSATVEYTLSLFNQRKVVFIISQDAEAISNRIMKELHRGATILKGYGAYTRTERNVLMSVINNIQLKKLEEIVFTTDPNALFIVENTFSVIGTGFGQRKRY</sequence>
<dbReference type="Pfam" id="PF10035">
    <property type="entry name" value="DUF2179"/>
    <property type="match status" value="1"/>
</dbReference>
<dbReference type="HOGENOM" id="CLU_063199_1_1_7"/>
<evidence type="ECO:0000256" key="6">
    <source>
        <dbReference type="SAM" id="Phobius"/>
    </source>
</evidence>
<evidence type="ECO:0000256" key="3">
    <source>
        <dbReference type="ARBA" id="ARBA00022692"/>
    </source>
</evidence>
<dbReference type="eggNOG" id="COG1284">
    <property type="taxonomic scope" value="Bacteria"/>
</dbReference>
<keyword evidence="9" id="KW-1185">Reference proteome</keyword>
<dbReference type="PANTHER" id="PTHR33545">
    <property type="entry name" value="UPF0750 MEMBRANE PROTEIN YITT-RELATED"/>
    <property type="match status" value="1"/>
</dbReference>
<keyword evidence="4 6" id="KW-1133">Transmembrane helix</keyword>
<comment type="subcellular location">
    <subcellularLocation>
        <location evidence="1">Cell membrane</location>
        <topology evidence="1">Multi-pass membrane protein</topology>
    </subcellularLocation>
</comment>
<name>Q30YC9_OLEA2</name>
<dbReference type="KEGG" id="dde:Dde_2520"/>
<proteinExistence type="predicted"/>
<feature type="domain" description="DUF2179" evidence="7">
    <location>
        <begin position="248"/>
        <end position="302"/>
    </location>
</feature>
<dbReference type="CDD" id="cd16380">
    <property type="entry name" value="YitT_C"/>
    <property type="match status" value="1"/>
</dbReference>
<feature type="transmembrane region" description="Helical" evidence="6">
    <location>
        <begin position="32"/>
        <end position="54"/>
    </location>
</feature>
<protein>
    <recommendedName>
        <fullName evidence="7">DUF2179 domain-containing protein</fullName>
    </recommendedName>
</protein>
<feature type="transmembrane region" description="Helical" evidence="6">
    <location>
        <begin position="201"/>
        <end position="222"/>
    </location>
</feature>
<feature type="transmembrane region" description="Helical" evidence="6">
    <location>
        <begin position="173"/>
        <end position="195"/>
    </location>
</feature>
<dbReference type="InterPro" id="IPR003740">
    <property type="entry name" value="YitT"/>
</dbReference>
<dbReference type="Pfam" id="PF02588">
    <property type="entry name" value="YitT_membrane"/>
    <property type="match status" value="1"/>
</dbReference>